<keyword evidence="1" id="KW-0479">Metal-binding</keyword>
<dbReference type="Gene3D" id="2.60.260.20">
    <property type="entry name" value="Urease metallochaperone UreE, N-terminal domain"/>
    <property type="match status" value="2"/>
</dbReference>
<dbReference type="PANTHER" id="PTHR43096">
    <property type="entry name" value="DNAJ HOMOLOG 1, MITOCHONDRIAL-RELATED"/>
    <property type="match status" value="1"/>
</dbReference>
<dbReference type="InterPro" id="IPR018253">
    <property type="entry name" value="DnaJ_domain_CS"/>
</dbReference>
<protein>
    <submittedName>
        <fullName evidence="7">Chaperone DnaJ domain protein</fullName>
    </submittedName>
</protein>
<gene>
    <name evidence="7" type="ordered locus">Tlie_1600</name>
</gene>
<keyword evidence="2" id="KW-0677">Repeat</keyword>
<dbReference type="CDD" id="cd06257">
    <property type="entry name" value="DnaJ"/>
    <property type="match status" value="1"/>
</dbReference>
<dbReference type="InterPro" id="IPR036869">
    <property type="entry name" value="J_dom_sf"/>
</dbReference>
<reference evidence="7 8" key="2">
    <citation type="journal article" date="2012" name="Stand. Genomic Sci.">
        <title>Genome sequence of the moderately thermophilic, amino-acid-degrading and sulfur-reducing bacterium Thermovirga lienii type strain (Cas60314(T)).</title>
        <authorList>
            <person name="Goker M."/>
            <person name="Saunders E."/>
            <person name="Lapidus A."/>
            <person name="Nolan M."/>
            <person name="Lucas S."/>
            <person name="Hammon N."/>
            <person name="Deshpande S."/>
            <person name="Cheng J.F."/>
            <person name="Han C."/>
            <person name="Tapia R."/>
            <person name="Goodwin L.A."/>
            <person name="Pitluck S."/>
            <person name="Liolios K."/>
            <person name="Mavromatis K."/>
            <person name="Pagani I."/>
            <person name="Ivanova N."/>
            <person name="Mikhailova N."/>
            <person name="Pati A."/>
            <person name="Chen A."/>
            <person name="Palaniappan K."/>
            <person name="Land M."/>
            <person name="Chang Y.J."/>
            <person name="Jeffries C.D."/>
            <person name="Brambilla E.M."/>
            <person name="Rohde M."/>
            <person name="Spring S."/>
            <person name="Detter J.C."/>
            <person name="Woyke T."/>
            <person name="Bristow J."/>
            <person name="Eisen J.A."/>
            <person name="Markowitz V."/>
            <person name="Hugenholtz P."/>
            <person name="Kyrpides N.C."/>
            <person name="Klenk H.P."/>
        </authorList>
    </citation>
    <scope>NUCLEOTIDE SEQUENCE [LARGE SCALE GENOMIC DNA]</scope>
    <source>
        <strain evidence="8">ATCC BAA-1197 / DSM 17291 / Cas60314</strain>
    </source>
</reference>
<dbReference type="SMART" id="SM00271">
    <property type="entry name" value="DnaJ"/>
    <property type="match status" value="1"/>
</dbReference>
<dbReference type="Gene3D" id="1.10.287.110">
    <property type="entry name" value="DnaJ domain"/>
    <property type="match status" value="1"/>
</dbReference>
<dbReference type="PANTHER" id="PTHR43096:SF52">
    <property type="entry name" value="DNAJ HOMOLOG 1, MITOCHONDRIAL-RELATED"/>
    <property type="match status" value="1"/>
</dbReference>
<evidence type="ECO:0000256" key="3">
    <source>
        <dbReference type="ARBA" id="ARBA00022771"/>
    </source>
</evidence>
<name>G7V7R8_THELD</name>
<keyword evidence="8" id="KW-1185">Reference proteome</keyword>
<dbReference type="InterPro" id="IPR002939">
    <property type="entry name" value="DnaJ_C"/>
</dbReference>
<evidence type="ECO:0000256" key="4">
    <source>
        <dbReference type="ARBA" id="ARBA00022833"/>
    </source>
</evidence>
<dbReference type="CDD" id="cd10747">
    <property type="entry name" value="DnaJ_C"/>
    <property type="match status" value="1"/>
</dbReference>
<keyword evidence="4" id="KW-0862">Zinc</keyword>
<dbReference type="eggNOG" id="COG0484">
    <property type="taxonomic scope" value="Bacteria"/>
</dbReference>
<dbReference type="HOGENOM" id="CLU_017633_0_0_0"/>
<feature type="domain" description="J" evidence="6">
    <location>
        <begin position="5"/>
        <end position="69"/>
    </location>
</feature>
<keyword evidence="3" id="KW-0863">Zinc-finger</keyword>
<dbReference type="STRING" id="580340.Tlie_1600"/>
<dbReference type="PROSITE" id="PS00636">
    <property type="entry name" value="DNAJ_1"/>
    <property type="match status" value="1"/>
</dbReference>
<evidence type="ECO:0000313" key="8">
    <source>
        <dbReference type="Proteomes" id="UP000005868"/>
    </source>
</evidence>
<dbReference type="FunFam" id="2.60.260.20:FF:000005">
    <property type="entry name" value="Chaperone protein dnaJ 1, mitochondrial"/>
    <property type="match status" value="1"/>
</dbReference>
<dbReference type="GO" id="GO:0005737">
    <property type="term" value="C:cytoplasm"/>
    <property type="evidence" value="ECO:0007669"/>
    <property type="project" value="TreeGrafter"/>
</dbReference>
<dbReference type="Pfam" id="PF01556">
    <property type="entry name" value="DnaJ_C"/>
    <property type="match status" value="1"/>
</dbReference>
<dbReference type="PRINTS" id="PR00625">
    <property type="entry name" value="JDOMAIN"/>
</dbReference>
<dbReference type="GO" id="GO:0008270">
    <property type="term" value="F:zinc ion binding"/>
    <property type="evidence" value="ECO:0007669"/>
    <property type="project" value="UniProtKB-KW"/>
</dbReference>
<evidence type="ECO:0000313" key="7">
    <source>
        <dbReference type="EMBL" id="AER67322.1"/>
    </source>
</evidence>
<dbReference type="PROSITE" id="PS50076">
    <property type="entry name" value="DNAJ_2"/>
    <property type="match status" value="1"/>
</dbReference>
<organism evidence="7 8">
    <name type="scientific">Thermovirga lienii (strain ATCC BAA-1197 / DSM 17291 / Cas60314)</name>
    <dbReference type="NCBI Taxonomy" id="580340"/>
    <lineage>
        <taxon>Bacteria</taxon>
        <taxon>Thermotogati</taxon>
        <taxon>Synergistota</taxon>
        <taxon>Synergistia</taxon>
        <taxon>Synergistales</taxon>
        <taxon>Thermovirgaceae</taxon>
        <taxon>Thermovirga</taxon>
    </lineage>
</organism>
<dbReference type="Pfam" id="PF00226">
    <property type="entry name" value="DnaJ"/>
    <property type="match status" value="1"/>
</dbReference>
<dbReference type="GO" id="GO:0042026">
    <property type="term" value="P:protein refolding"/>
    <property type="evidence" value="ECO:0007669"/>
    <property type="project" value="TreeGrafter"/>
</dbReference>
<dbReference type="EMBL" id="CP003096">
    <property type="protein sequence ID" value="AER67322.1"/>
    <property type="molecule type" value="Genomic_DNA"/>
</dbReference>
<dbReference type="Proteomes" id="UP000005868">
    <property type="component" value="Chromosome"/>
</dbReference>
<dbReference type="InterPro" id="IPR001623">
    <property type="entry name" value="DnaJ_domain"/>
</dbReference>
<dbReference type="OrthoDB" id="9779889at2"/>
<proteinExistence type="predicted"/>
<accession>G7V7R8</accession>
<dbReference type="KEGG" id="tli:Tlie_1600"/>
<sequence>MEYKDYYKILGVDRNATQEEIQKAYRKLAKKYHPDANKDPAATEKFKEINEAYEVLKDPEKRKRYDALGSGWQHGQEFTPPPGWEEIFNFGTRRSSKGAGSFFSDFFEAFFGDSAFFSQSPFETSTRTTIKGQDIEAPLELTLEEVLKGGKKKISINIGGQQKTLEVTIPKGVTEGSRLRLASQGAPSPTGGPPGDLYLRVHIKPDPRFGVNGHDLTMRLDLAPWEAALGSTVTIPTLTGTVQLKVPPGTQSGQVLRLRGKGLPKRTGGNGDLLATVRIVVPKNLTEKERALFEELAKESPFNPRA</sequence>
<dbReference type="SUPFAM" id="SSF46565">
    <property type="entry name" value="Chaperone J-domain"/>
    <property type="match status" value="1"/>
</dbReference>
<evidence type="ECO:0000259" key="6">
    <source>
        <dbReference type="PROSITE" id="PS50076"/>
    </source>
</evidence>
<evidence type="ECO:0000256" key="1">
    <source>
        <dbReference type="ARBA" id="ARBA00022723"/>
    </source>
</evidence>
<reference evidence="8" key="1">
    <citation type="submission" date="2011-10" db="EMBL/GenBank/DDBJ databases">
        <title>The complete genome of chromosome of Thermovirga lienii DSM 17291.</title>
        <authorList>
            <consortium name="US DOE Joint Genome Institute (JGI-PGF)"/>
            <person name="Lucas S."/>
            <person name="Copeland A."/>
            <person name="Lapidus A."/>
            <person name="Glavina del Rio T."/>
            <person name="Dalin E."/>
            <person name="Tice H."/>
            <person name="Bruce D."/>
            <person name="Goodwin L."/>
            <person name="Pitluck S."/>
            <person name="Peters L."/>
            <person name="Mikhailova N."/>
            <person name="Saunders E."/>
            <person name="Kyrpides N."/>
            <person name="Mavromatis K."/>
            <person name="Ivanova N."/>
            <person name="Last F.I."/>
            <person name="Brettin T."/>
            <person name="Detter J.C."/>
            <person name="Han C."/>
            <person name="Larimer F."/>
            <person name="Land M."/>
            <person name="Hauser L."/>
            <person name="Markowitz V."/>
            <person name="Cheng J.-F."/>
            <person name="Hugenholtz P."/>
            <person name="Woyke T."/>
            <person name="Wu D."/>
            <person name="Spring S."/>
            <person name="Schroeder M."/>
            <person name="Brambilla E.-M."/>
            <person name="Klenk H.-P."/>
            <person name="Eisen J.A."/>
        </authorList>
    </citation>
    <scope>NUCLEOTIDE SEQUENCE [LARGE SCALE GENOMIC DNA]</scope>
    <source>
        <strain evidence="8">ATCC BAA-1197 / DSM 17291 / Cas60314</strain>
    </source>
</reference>
<dbReference type="AlphaFoldDB" id="G7V7R8"/>
<keyword evidence="5" id="KW-0143">Chaperone</keyword>
<dbReference type="SUPFAM" id="SSF49493">
    <property type="entry name" value="HSP40/DnaJ peptide-binding domain"/>
    <property type="match status" value="2"/>
</dbReference>
<dbReference type="GO" id="GO:0051082">
    <property type="term" value="F:unfolded protein binding"/>
    <property type="evidence" value="ECO:0007669"/>
    <property type="project" value="InterPro"/>
</dbReference>
<evidence type="ECO:0000256" key="2">
    <source>
        <dbReference type="ARBA" id="ARBA00022737"/>
    </source>
</evidence>
<evidence type="ECO:0000256" key="5">
    <source>
        <dbReference type="ARBA" id="ARBA00023186"/>
    </source>
</evidence>
<dbReference type="InterPro" id="IPR008971">
    <property type="entry name" value="HSP40/DnaJ_pept-bd"/>
</dbReference>